<evidence type="ECO:0000313" key="2">
    <source>
        <dbReference type="EMBL" id="OGF41040.1"/>
    </source>
</evidence>
<dbReference type="SUPFAM" id="SSF53335">
    <property type="entry name" value="S-adenosyl-L-methionine-dependent methyltransferases"/>
    <property type="match status" value="1"/>
</dbReference>
<dbReference type="Pfam" id="PF01170">
    <property type="entry name" value="UPF0020"/>
    <property type="match status" value="1"/>
</dbReference>
<dbReference type="Proteomes" id="UP000177579">
    <property type="component" value="Unassembled WGS sequence"/>
</dbReference>
<dbReference type="CDD" id="cd02440">
    <property type="entry name" value="AdoMet_MTases"/>
    <property type="match status" value="1"/>
</dbReference>
<dbReference type="GO" id="GO:0016423">
    <property type="term" value="F:tRNA (guanine) methyltransferase activity"/>
    <property type="evidence" value="ECO:0007669"/>
    <property type="project" value="TreeGrafter"/>
</dbReference>
<dbReference type="PANTHER" id="PTHR14911">
    <property type="entry name" value="THUMP DOMAIN-CONTAINING"/>
    <property type="match status" value="1"/>
</dbReference>
<name>A0A1F5TQ51_9BACT</name>
<gene>
    <name evidence="2" type="ORF">A2531_03765</name>
</gene>
<reference evidence="2 3" key="1">
    <citation type="journal article" date="2016" name="Nat. Commun.">
        <title>Thousands of microbial genomes shed light on interconnected biogeochemical processes in an aquifer system.</title>
        <authorList>
            <person name="Anantharaman K."/>
            <person name="Brown C.T."/>
            <person name="Hug L.A."/>
            <person name="Sharon I."/>
            <person name="Castelle C.J."/>
            <person name="Probst A.J."/>
            <person name="Thomas B.C."/>
            <person name="Singh A."/>
            <person name="Wilkins M.J."/>
            <person name="Karaoz U."/>
            <person name="Brodie E.L."/>
            <person name="Williams K.H."/>
            <person name="Hubbard S.S."/>
            <person name="Banfield J.F."/>
        </authorList>
    </citation>
    <scope>NUCLEOTIDE SEQUENCE [LARGE SCALE GENOMIC DNA]</scope>
</reference>
<dbReference type="EMBL" id="MFGO01000015">
    <property type="protein sequence ID" value="OGF41040.1"/>
    <property type="molecule type" value="Genomic_DNA"/>
</dbReference>
<accession>A0A1F5TQ51</accession>
<dbReference type="PRINTS" id="PR00507">
    <property type="entry name" value="N12N6MTFRASE"/>
</dbReference>
<evidence type="ECO:0000313" key="3">
    <source>
        <dbReference type="Proteomes" id="UP000177579"/>
    </source>
</evidence>
<comment type="caution">
    <text evidence="2">The sequence shown here is derived from an EMBL/GenBank/DDBJ whole genome shotgun (WGS) entry which is preliminary data.</text>
</comment>
<sequence length="393" mass="44405">MKYFFILGNNPTLSIAEIFSIVSEIEDYNFLNSDCLVIESKKEINIPKLIQRLGGTIKIGEIRDEASSANYNKIQCVLNNIVQEGKSKFFFGFSYYGKHKFNVKRFAMETKKYLKELNISCRWVISREKTLSSVVVETNKLLTEKGAEIVLIQKGSKILIGKTGAVQDFKALSFRDYDRPARDSKSGMLPPKLAQILINLSGGETEDVILDPFCGSGTVVMEAALIGYKNILGSDISEKAVSDTRENIEWIKEKFSIKDVKLNIKNISATGLSRKIKVNSVGAIATEPYLGPQRGKIEIEKVAKELNELYTASITEFYKILKKGGRVAMIWPVFKTGRQDKQLSPQSKGFKTVNMIPEKLKNYQGIKLTDRNTIIYGRDNQRVWREIVVLEKL</sequence>
<dbReference type="GO" id="GO:0030488">
    <property type="term" value="P:tRNA methylation"/>
    <property type="evidence" value="ECO:0007669"/>
    <property type="project" value="TreeGrafter"/>
</dbReference>
<protein>
    <recommendedName>
        <fullName evidence="1">Ribosomal RNA large subunit methyltransferase K/L-like methyltransferase domain-containing protein</fullName>
    </recommendedName>
</protein>
<organism evidence="2 3">
    <name type="scientific">Candidatus Falkowbacteria bacterium RIFOXYD2_FULL_34_120</name>
    <dbReference type="NCBI Taxonomy" id="1798007"/>
    <lineage>
        <taxon>Bacteria</taxon>
        <taxon>Candidatus Falkowiibacteriota</taxon>
    </lineage>
</organism>
<dbReference type="AlphaFoldDB" id="A0A1F5TQ51"/>
<dbReference type="Gene3D" id="3.40.50.150">
    <property type="entry name" value="Vaccinia Virus protein VP39"/>
    <property type="match status" value="1"/>
</dbReference>
<evidence type="ECO:0000259" key="1">
    <source>
        <dbReference type="Pfam" id="PF01170"/>
    </source>
</evidence>
<proteinExistence type="predicted"/>
<feature type="domain" description="Ribosomal RNA large subunit methyltransferase K/L-like methyltransferase" evidence="1">
    <location>
        <begin position="184"/>
        <end position="331"/>
    </location>
</feature>
<dbReference type="InterPro" id="IPR029063">
    <property type="entry name" value="SAM-dependent_MTases_sf"/>
</dbReference>
<dbReference type="InterPro" id="IPR000241">
    <property type="entry name" value="RlmKL-like_Mtase"/>
</dbReference>
<dbReference type="PANTHER" id="PTHR14911:SF13">
    <property type="entry name" value="TRNA (GUANINE(6)-N2)-METHYLTRANSFERASE THUMP3"/>
    <property type="match status" value="1"/>
</dbReference>